<dbReference type="RefSeq" id="WP_069479137.1">
    <property type="nucleotide sequence ID" value="NZ_CP017111.1"/>
</dbReference>
<keyword evidence="7 8" id="KW-0472">Membrane</keyword>
<dbReference type="InterPro" id="IPR004358">
    <property type="entry name" value="Sig_transdc_His_kin-like_C"/>
</dbReference>
<evidence type="ECO:0000256" key="1">
    <source>
        <dbReference type="ARBA" id="ARBA00000085"/>
    </source>
</evidence>
<dbReference type="SMART" id="SM00388">
    <property type="entry name" value="HisKA"/>
    <property type="match status" value="1"/>
</dbReference>
<dbReference type="KEGG" id="shal:SHALO_2865"/>
<evidence type="ECO:0000259" key="9">
    <source>
        <dbReference type="PROSITE" id="PS50109"/>
    </source>
</evidence>
<evidence type="ECO:0000256" key="8">
    <source>
        <dbReference type="SAM" id="Phobius"/>
    </source>
</evidence>
<dbReference type="AlphaFoldDB" id="A0A1D7TNP9"/>
<dbReference type="GO" id="GO:0000155">
    <property type="term" value="F:phosphorelay sensor kinase activity"/>
    <property type="evidence" value="ECO:0007669"/>
    <property type="project" value="InterPro"/>
</dbReference>
<dbReference type="InterPro" id="IPR003594">
    <property type="entry name" value="HATPase_dom"/>
</dbReference>
<dbReference type="PANTHER" id="PTHR45453:SF1">
    <property type="entry name" value="PHOSPHATE REGULON SENSOR PROTEIN PHOR"/>
    <property type="match status" value="1"/>
</dbReference>
<dbReference type="Pfam" id="PF00512">
    <property type="entry name" value="HisKA"/>
    <property type="match status" value="1"/>
</dbReference>
<accession>A0A1D7TNP9</accession>
<dbReference type="GO" id="GO:0005886">
    <property type="term" value="C:plasma membrane"/>
    <property type="evidence" value="ECO:0007669"/>
    <property type="project" value="TreeGrafter"/>
</dbReference>
<evidence type="ECO:0000256" key="4">
    <source>
        <dbReference type="ARBA" id="ARBA00022679"/>
    </source>
</evidence>
<dbReference type="GO" id="GO:0004721">
    <property type="term" value="F:phosphoprotein phosphatase activity"/>
    <property type="evidence" value="ECO:0007669"/>
    <property type="project" value="TreeGrafter"/>
</dbReference>
<dbReference type="CDD" id="cd00082">
    <property type="entry name" value="HisKA"/>
    <property type="match status" value="1"/>
</dbReference>
<feature type="domain" description="Histidine kinase" evidence="9">
    <location>
        <begin position="257"/>
        <end position="473"/>
    </location>
</feature>
<dbReference type="PRINTS" id="PR00344">
    <property type="entry name" value="BCTRLSENSOR"/>
</dbReference>
<dbReference type="InterPro" id="IPR036097">
    <property type="entry name" value="HisK_dim/P_sf"/>
</dbReference>
<organism evidence="10 11">
    <name type="scientific">Sulfurospirillum halorespirans DSM 13726</name>
    <dbReference type="NCBI Taxonomy" id="1193502"/>
    <lineage>
        <taxon>Bacteria</taxon>
        <taxon>Pseudomonadati</taxon>
        <taxon>Campylobacterota</taxon>
        <taxon>Epsilonproteobacteria</taxon>
        <taxon>Campylobacterales</taxon>
        <taxon>Sulfurospirillaceae</taxon>
        <taxon>Sulfurospirillum</taxon>
    </lineage>
</organism>
<feature type="transmembrane region" description="Helical" evidence="8">
    <location>
        <begin position="138"/>
        <end position="156"/>
    </location>
</feature>
<evidence type="ECO:0000313" key="11">
    <source>
        <dbReference type="Proteomes" id="UP000094609"/>
    </source>
</evidence>
<dbReference type="InterPro" id="IPR050351">
    <property type="entry name" value="BphY/WalK/GraS-like"/>
</dbReference>
<keyword evidence="8" id="KW-1133">Transmembrane helix</keyword>
<feature type="transmembrane region" description="Helical" evidence="8">
    <location>
        <begin position="6"/>
        <end position="23"/>
    </location>
</feature>
<dbReference type="SUPFAM" id="SSF47384">
    <property type="entry name" value="Homodimeric domain of signal transducing histidine kinase"/>
    <property type="match status" value="1"/>
</dbReference>
<feature type="transmembrane region" description="Helical" evidence="8">
    <location>
        <begin position="100"/>
        <end position="126"/>
    </location>
</feature>
<evidence type="ECO:0000313" key="10">
    <source>
        <dbReference type="EMBL" id="AOO66617.1"/>
    </source>
</evidence>
<keyword evidence="3" id="KW-0597">Phosphoprotein</keyword>
<dbReference type="InterPro" id="IPR036890">
    <property type="entry name" value="HATPase_C_sf"/>
</dbReference>
<dbReference type="SUPFAM" id="SSF55874">
    <property type="entry name" value="ATPase domain of HSP90 chaperone/DNA topoisomerase II/histidine kinase"/>
    <property type="match status" value="1"/>
</dbReference>
<dbReference type="FunFam" id="3.30.565.10:FF:000006">
    <property type="entry name" value="Sensor histidine kinase WalK"/>
    <property type="match status" value="1"/>
</dbReference>
<keyword evidence="8" id="KW-0812">Transmembrane</keyword>
<dbReference type="GO" id="GO:0016036">
    <property type="term" value="P:cellular response to phosphate starvation"/>
    <property type="evidence" value="ECO:0007669"/>
    <property type="project" value="TreeGrafter"/>
</dbReference>
<sequence>MEIILFVYGLSFFILGVLVLFVRTTDSAIFFARKIWLLGIFAILHAFVEWIFLYMYLYPQYEPLLSPLKFTLLLFSYLFLFEFSRFIVRESFKKQSSKLHFLHTLYAAPVIYIISLSSLLSLILLHPSLDDAIAAIRYTYGFFGSLFLGVGLYYYGESLKKSEYVERLKIYFKIPGVAFICYALLAGIAVSPTHYFPGNIINTVWFLDTFGIPVQFFRALCALVITICSIKALQIFSDETHLKMLQSLRQIKRFSSDVSHELKTPLTAMKGELEVALKEPRTNEEYQSILYSNLEEVDTLQSIVKNLLMLTYLEKESLKSKFTQQNVDDVLLKAIEDLIVIGSQKNIIFEIRELENLIVIGDEILLKTVFSNLIENAIKYSPYHTTIFISLTALNHMAHFRIEDEGNGIDEEKLHLIFERFYRADDSRSKQIKGFGLGLSIVQQIVDVHDGTITVKNRHPQGLEINVMLPLAF</sequence>
<name>A0A1D7TNP9_9BACT</name>
<evidence type="ECO:0000256" key="7">
    <source>
        <dbReference type="ARBA" id="ARBA00023136"/>
    </source>
</evidence>
<dbReference type="InterPro" id="IPR003661">
    <property type="entry name" value="HisK_dim/P_dom"/>
</dbReference>
<proteinExistence type="predicted"/>
<dbReference type="PROSITE" id="PS50109">
    <property type="entry name" value="HIS_KIN"/>
    <property type="match status" value="1"/>
</dbReference>
<dbReference type="SMART" id="SM00387">
    <property type="entry name" value="HATPase_c"/>
    <property type="match status" value="1"/>
</dbReference>
<dbReference type="Pfam" id="PF02518">
    <property type="entry name" value="HATPase_c"/>
    <property type="match status" value="1"/>
</dbReference>
<protein>
    <recommendedName>
        <fullName evidence="2">histidine kinase</fullName>
        <ecNumber evidence="2">2.7.13.3</ecNumber>
    </recommendedName>
</protein>
<dbReference type="FunFam" id="1.10.287.130:FF:000001">
    <property type="entry name" value="Two-component sensor histidine kinase"/>
    <property type="match status" value="1"/>
</dbReference>
<evidence type="ECO:0000256" key="5">
    <source>
        <dbReference type="ARBA" id="ARBA00022777"/>
    </source>
</evidence>
<dbReference type="Gene3D" id="1.10.287.130">
    <property type="match status" value="1"/>
</dbReference>
<feature type="transmembrane region" description="Helical" evidence="8">
    <location>
        <begin position="35"/>
        <end position="58"/>
    </location>
</feature>
<dbReference type="Proteomes" id="UP000094609">
    <property type="component" value="Chromosome"/>
</dbReference>
<dbReference type="EC" id="2.7.13.3" evidence="2"/>
<dbReference type="InterPro" id="IPR005467">
    <property type="entry name" value="His_kinase_dom"/>
</dbReference>
<feature type="transmembrane region" description="Helical" evidence="8">
    <location>
        <begin position="70"/>
        <end position="88"/>
    </location>
</feature>
<evidence type="ECO:0000256" key="3">
    <source>
        <dbReference type="ARBA" id="ARBA00022553"/>
    </source>
</evidence>
<reference evidence="11" key="1">
    <citation type="submission" date="2016-08" db="EMBL/GenBank/DDBJ databases">
        <title>Complete genome sequence of the organohalide-respiring Epsilonproteobacterium Sulfurospirillum halorespirans.</title>
        <authorList>
            <person name="Goris T."/>
            <person name="Zimmermann J."/>
            <person name="Schenz B."/>
            <person name="Lemos M."/>
            <person name="Hackermueller J."/>
            <person name="Diekert G."/>
        </authorList>
    </citation>
    <scope>NUCLEOTIDE SEQUENCE [LARGE SCALE GENOMIC DNA]</scope>
    <source>
        <strain>DSM 13726</strain>
        <strain evidence="11">PCE-M2</strain>
    </source>
</reference>
<dbReference type="PATRIC" id="fig|1193502.14.peg.2900"/>
<evidence type="ECO:0000256" key="2">
    <source>
        <dbReference type="ARBA" id="ARBA00012438"/>
    </source>
</evidence>
<feature type="transmembrane region" description="Helical" evidence="8">
    <location>
        <begin position="216"/>
        <end position="236"/>
    </location>
</feature>
<keyword evidence="5 10" id="KW-0418">Kinase</keyword>
<keyword evidence="4" id="KW-0808">Transferase</keyword>
<evidence type="ECO:0000256" key="6">
    <source>
        <dbReference type="ARBA" id="ARBA00023012"/>
    </source>
</evidence>
<keyword evidence="11" id="KW-1185">Reference proteome</keyword>
<feature type="transmembrane region" description="Helical" evidence="8">
    <location>
        <begin position="177"/>
        <end position="196"/>
    </location>
</feature>
<dbReference type="CDD" id="cd00075">
    <property type="entry name" value="HATPase"/>
    <property type="match status" value="1"/>
</dbReference>
<dbReference type="Gene3D" id="3.30.565.10">
    <property type="entry name" value="Histidine kinase-like ATPase, C-terminal domain"/>
    <property type="match status" value="1"/>
</dbReference>
<dbReference type="EMBL" id="CP017111">
    <property type="protein sequence ID" value="AOO66617.1"/>
    <property type="molecule type" value="Genomic_DNA"/>
</dbReference>
<comment type="catalytic activity">
    <reaction evidence="1">
        <text>ATP + protein L-histidine = ADP + protein N-phospho-L-histidine.</text>
        <dbReference type="EC" id="2.7.13.3"/>
    </reaction>
</comment>
<keyword evidence="6" id="KW-0902">Two-component regulatory system</keyword>
<gene>
    <name evidence="10" type="ORF">SHALO_2865</name>
</gene>
<dbReference type="STRING" id="1193502.SHALO_2865"/>
<dbReference type="PANTHER" id="PTHR45453">
    <property type="entry name" value="PHOSPHATE REGULON SENSOR PROTEIN PHOR"/>
    <property type="match status" value="1"/>
</dbReference>